<dbReference type="InterPro" id="IPR027409">
    <property type="entry name" value="GroEL-like_apical_dom_sf"/>
</dbReference>
<feature type="region of interest" description="Disordered" evidence="11">
    <location>
        <begin position="1545"/>
        <end position="1654"/>
    </location>
</feature>
<dbReference type="GO" id="GO:0005524">
    <property type="term" value="F:ATP binding"/>
    <property type="evidence" value="ECO:0007669"/>
    <property type="project" value="UniProtKB-UniRule"/>
</dbReference>
<dbReference type="Proteomes" id="UP000799421">
    <property type="component" value="Unassembled WGS sequence"/>
</dbReference>
<feature type="compositionally biased region" description="Basic residues" evidence="11">
    <location>
        <begin position="1553"/>
        <end position="1563"/>
    </location>
</feature>
<keyword evidence="15" id="KW-1185">Reference proteome</keyword>
<feature type="compositionally biased region" description="Polar residues" evidence="11">
    <location>
        <begin position="1425"/>
        <end position="1434"/>
    </location>
</feature>
<dbReference type="InterPro" id="IPR002498">
    <property type="entry name" value="PInositol-4-P-4/5-kinase_core"/>
</dbReference>
<evidence type="ECO:0000256" key="11">
    <source>
        <dbReference type="SAM" id="MobiDB-lite"/>
    </source>
</evidence>
<dbReference type="InterPro" id="IPR027484">
    <property type="entry name" value="PInositol-4-P-5-kinase_N"/>
</dbReference>
<dbReference type="Gene3D" id="3.30.40.10">
    <property type="entry name" value="Zinc/RING finger domain, C3HC4 (zinc finger)"/>
    <property type="match status" value="1"/>
</dbReference>
<evidence type="ECO:0000313" key="14">
    <source>
        <dbReference type="EMBL" id="KAF2863406.1"/>
    </source>
</evidence>
<evidence type="ECO:0000313" key="15">
    <source>
        <dbReference type="Proteomes" id="UP000799421"/>
    </source>
</evidence>
<dbReference type="InterPro" id="IPR013083">
    <property type="entry name" value="Znf_RING/FYVE/PHD"/>
</dbReference>
<dbReference type="SMART" id="SM00330">
    <property type="entry name" value="PIPKc"/>
    <property type="match status" value="1"/>
</dbReference>
<dbReference type="SUPFAM" id="SSF52029">
    <property type="entry name" value="GroEL apical domain-like"/>
    <property type="match status" value="1"/>
</dbReference>
<evidence type="ECO:0000256" key="3">
    <source>
        <dbReference type="ARBA" id="ARBA00022723"/>
    </source>
</evidence>
<organism evidence="14 15">
    <name type="scientific">Piedraia hortae CBS 480.64</name>
    <dbReference type="NCBI Taxonomy" id="1314780"/>
    <lineage>
        <taxon>Eukaryota</taxon>
        <taxon>Fungi</taxon>
        <taxon>Dikarya</taxon>
        <taxon>Ascomycota</taxon>
        <taxon>Pezizomycotina</taxon>
        <taxon>Dothideomycetes</taxon>
        <taxon>Dothideomycetidae</taxon>
        <taxon>Capnodiales</taxon>
        <taxon>Piedraiaceae</taxon>
        <taxon>Piedraia</taxon>
    </lineage>
</organism>
<dbReference type="GO" id="GO:0000285">
    <property type="term" value="F:1-phosphatidylinositol-3-phosphate 5-kinase activity"/>
    <property type="evidence" value="ECO:0007669"/>
    <property type="project" value="UniProtKB-EC"/>
</dbReference>
<dbReference type="PROSITE" id="PS50178">
    <property type="entry name" value="ZF_FYVE"/>
    <property type="match status" value="1"/>
</dbReference>
<dbReference type="CDD" id="cd03334">
    <property type="entry name" value="Fab1_TCP"/>
    <property type="match status" value="1"/>
</dbReference>
<feature type="region of interest" description="Disordered" evidence="11">
    <location>
        <begin position="504"/>
        <end position="525"/>
    </location>
</feature>
<evidence type="ECO:0000256" key="5">
    <source>
        <dbReference type="ARBA" id="ARBA00022771"/>
    </source>
</evidence>
<evidence type="ECO:0000256" key="10">
    <source>
        <dbReference type="PROSITE-ProRule" id="PRU00781"/>
    </source>
</evidence>
<dbReference type="InterPro" id="IPR002423">
    <property type="entry name" value="Cpn60/GroEL/TCP-1"/>
</dbReference>
<dbReference type="EC" id="2.7.1.150" evidence="1"/>
<reference evidence="14" key="1">
    <citation type="journal article" date="2020" name="Stud. Mycol.">
        <title>101 Dothideomycetes genomes: a test case for predicting lifestyles and emergence of pathogens.</title>
        <authorList>
            <person name="Haridas S."/>
            <person name="Albert R."/>
            <person name="Binder M."/>
            <person name="Bloem J."/>
            <person name="Labutti K."/>
            <person name="Salamov A."/>
            <person name="Andreopoulos B."/>
            <person name="Baker S."/>
            <person name="Barry K."/>
            <person name="Bills G."/>
            <person name="Bluhm B."/>
            <person name="Cannon C."/>
            <person name="Castanera R."/>
            <person name="Culley D."/>
            <person name="Daum C."/>
            <person name="Ezra D."/>
            <person name="Gonzalez J."/>
            <person name="Henrissat B."/>
            <person name="Kuo A."/>
            <person name="Liang C."/>
            <person name="Lipzen A."/>
            <person name="Lutzoni F."/>
            <person name="Magnuson J."/>
            <person name="Mondo S."/>
            <person name="Nolan M."/>
            <person name="Ohm R."/>
            <person name="Pangilinan J."/>
            <person name="Park H.-J."/>
            <person name="Ramirez L."/>
            <person name="Alfaro M."/>
            <person name="Sun H."/>
            <person name="Tritt A."/>
            <person name="Yoshinaga Y."/>
            <person name="Zwiers L.-H."/>
            <person name="Turgeon B."/>
            <person name="Goodwin S."/>
            <person name="Spatafora J."/>
            <person name="Crous P."/>
            <person name="Grigoriev I."/>
        </authorList>
    </citation>
    <scope>NUCLEOTIDE SEQUENCE</scope>
    <source>
        <strain evidence="14">CBS 480.64</strain>
    </source>
</reference>
<dbReference type="InterPro" id="IPR011011">
    <property type="entry name" value="Znf_FYVE_PHD"/>
</dbReference>
<dbReference type="SUPFAM" id="SSF57903">
    <property type="entry name" value="FYVE/PHD zinc finger"/>
    <property type="match status" value="1"/>
</dbReference>
<dbReference type="GO" id="GO:0008270">
    <property type="term" value="F:zinc ion binding"/>
    <property type="evidence" value="ECO:0007669"/>
    <property type="project" value="UniProtKB-KW"/>
</dbReference>
<feature type="compositionally biased region" description="Basic and acidic residues" evidence="11">
    <location>
        <begin position="1390"/>
        <end position="1403"/>
    </location>
</feature>
<feature type="region of interest" description="Disordered" evidence="11">
    <location>
        <begin position="427"/>
        <end position="459"/>
    </location>
</feature>
<keyword evidence="7" id="KW-0862">Zinc</keyword>
<feature type="compositionally biased region" description="Basic and acidic residues" evidence="11">
    <location>
        <begin position="1298"/>
        <end position="1309"/>
    </location>
</feature>
<feature type="compositionally biased region" description="Polar residues" evidence="11">
    <location>
        <begin position="63"/>
        <end position="72"/>
    </location>
</feature>
<keyword evidence="2 10" id="KW-0808">Transferase</keyword>
<feature type="compositionally biased region" description="Polar residues" evidence="11">
    <location>
        <begin position="1640"/>
        <end position="1654"/>
    </location>
</feature>
<dbReference type="PROSITE" id="PS51455">
    <property type="entry name" value="PIPK"/>
    <property type="match status" value="1"/>
</dbReference>
<dbReference type="GO" id="GO:0046854">
    <property type="term" value="P:phosphatidylinositol phosphate biosynthetic process"/>
    <property type="evidence" value="ECO:0007669"/>
    <property type="project" value="TreeGrafter"/>
</dbReference>
<name>A0A6A7C762_9PEZI</name>
<dbReference type="Pfam" id="PF01504">
    <property type="entry name" value="PIP5K"/>
    <property type="match status" value="1"/>
</dbReference>
<dbReference type="PANTHER" id="PTHR45748:SF7">
    <property type="entry name" value="1-PHOSPHATIDYLINOSITOL 3-PHOSPHATE 5-KINASE-RELATED"/>
    <property type="match status" value="1"/>
</dbReference>
<dbReference type="InterPro" id="IPR027410">
    <property type="entry name" value="TCP-1-like_intermed_sf"/>
</dbReference>
<gene>
    <name evidence="14" type="ORF">K470DRAFT_210901</name>
</gene>
<evidence type="ECO:0000256" key="9">
    <source>
        <dbReference type="PROSITE-ProRule" id="PRU00091"/>
    </source>
</evidence>
<dbReference type="Pfam" id="PF00118">
    <property type="entry name" value="Cpn60_TCP1"/>
    <property type="match status" value="1"/>
</dbReference>
<feature type="domain" description="PIPK" evidence="13">
    <location>
        <begin position="1718"/>
        <end position="2041"/>
    </location>
</feature>
<evidence type="ECO:0000256" key="8">
    <source>
        <dbReference type="ARBA" id="ARBA00022840"/>
    </source>
</evidence>
<dbReference type="Gene3D" id="3.30.810.10">
    <property type="entry name" value="2-Layer Sandwich"/>
    <property type="match status" value="1"/>
</dbReference>
<evidence type="ECO:0000256" key="1">
    <source>
        <dbReference type="ARBA" id="ARBA00012009"/>
    </source>
</evidence>
<feature type="domain" description="FYVE-type" evidence="12">
    <location>
        <begin position="199"/>
        <end position="258"/>
    </location>
</feature>
<dbReference type="SMART" id="SM00064">
    <property type="entry name" value="FYVE"/>
    <property type="match status" value="1"/>
</dbReference>
<sequence length="2062" mass="230960">MAGSEDGHLQQSSVSSSIEVQNSKPLSPDSGRAETATQALSRVLTHHEELTQTRPSKGARLSISASVSPSDSGSLCDVILGSHSTTSFTSQPSLDPALKLDASLEDIVDQLPPECADVLQLPGLEPSRASSTTEVAKALPNKVAATTQDQRPEASQSLQSHLERSRRGLKPPPQESPGAAYVPSHVRRRVVSKEFWMKDENAKDCFNCGDSFSTFRRKHHCRACGQIFDAKCTILVPGRPFGQSGTLRLCKPCEALIYGSDDDSTIVSDDGDEHPSRVTGHQLHDIRESGSLLGNSISRAENNEIATPSIGIPASRRNRESKRRSAIIEFDTQPALARPSSSHSLVSMSLRPRSSSHRRLSRMSRPFKSSVDERAPFHQELVGDPEKKRTLPVFHNDNIIDPDLAPFLYHEAIEDDDAQTTNLAMEQSASLGERDRLPLPMASRKSRPRPGERGFLSSSIGSAKDEELFSKQASRISRKRRVSIGNISVKRLSPRRAKGHLLISVDSDHPDSPTTSTPSSKHVPDIISSASLHGSATPPGELNEASLHHVRRLLAQLLHDHKIEAASTWEKALLPIVLQCADGVDPDVQQGDDMDIRHYIKLKKMPGGSPGDTSYVSGVVFGKNVALKSMARSIRNPRIAIVTFSIEYARHQPHFMSLDPVIAQEREYLHNLVGRIAALKPTLLFVQRNVSGLALRLLEKAGITVAFNIKASVLAAVARLTQTSLIKSVDKLAIHPSLLGSCERFGVKTFVTEGVRKTYTYLSGCPPNLGCTIVLRGADTKTLRKIKRITEFMCFVAYNLKLETTLMRDEFASTPSFTEDQLQSHDLNRHCNSTHRDLETPSIYERLEEESRSRILSASPFIAFMQPYILTQLRESEVKLATFKKLRDQYAAADEEGGDENGTDDFVLVKPEWVNAPASKDQPKAVRDYLRAVYQAQYDKTAHTYATQKRLWESFMNTGTNPFDPFSHQSISVLHSVVSNVTSAPCEGPEVLTIDFYVGYSRAESEYEEDCTLGQYIEDICLSAGSACKECGKNMVDHHRQYVHGNGQLSVSVQHLPPKLGGMSDKILMWSACRICRVETSVVPMLDKTWKYSFAKYLELSFWSRPLHPRAGLCEHDLHKDFLRFFGFQNVRATLRYDPIDIYDLVVPRSTVTWKVESDLAVKNEQYVLFFSRLKAFSESVKKRLNSINVDTLDEKKVAEANEKLETLRQRADEEYGVLLAKLQEKYATSRYYELIPLNRALRLMDEKAIVWDEEFSNFDRDYLPSETDIRKLATLQLRNMFLESQPSSKESSEAEETELKELSIKSEGSDPENALDAMSSAIEEHRSSQDTTSDLDAEKDSLAGPLNRILTPQEELQVVEREEVKHLDLAVSPKVTDEFPIEALQSPVDGKKSVDNGTKDGEPFATQPKPLSTGLLERIEQIRNNRSNTSTDGPEQPASRIPRPNWELNGVKPPSLNRAQSQPGHVSRKSTDLHDTGPEAGSDDRPKAVVDKRIGERLGVGRLANKVGKVGQSFIPRSVPFKSEDTSNHSVSALAKHFEEMSREFEKERLKERRQRALRSRQARANPLASSRPVVEVYHDATEAVGEAAAEEGQERNAQAPVSRPEESKAEPKAQTPRRHNDTEGENKENAVDGDDARSNNVSDQTSVISSTTMISPTSLVEMELPPELSISEQKKNVWFKNLADFWSNRSASGWANLDYPLHATEHVFEDSDIIVREDEPSSVIALSLACSDYQQKVQDFRSMSAKTAQTVDDDPDEEQKAIEASLLSDTGTHMKYSFAHGQVKASCKIFYAESFDALRRRCGVSSRFVDSMSRSLKFDSKGGKTKSLFLKTLDNRFIIKSLQEVELKAFTKFAPDYFSFMSHTLFHGVPSVMAKMFGLFQVTIKNPSTGMDFSSYLLVMENLFYERSPTRRFDLKGSMRNRKIESTGQPDEVLLDENLVETIFESPLFVREHARRLVQASVWNDTMFLSRQNVMDYSLMAGFDDTRKELIIGIIDCIRTYTWDKKLESWIKDRGKNKPTITSPRDYRNRFRMSMMAYILQAPTPWLKFQGTIPKELGDE</sequence>
<feature type="compositionally biased region" description="Basic and acidic residues" evidence="11">
    <location>
        <begin position="1470"/>
        <end position="1491"/>
    </location>
</feature>
<keyword evidence="3" id="KW-0479">Metal-binding</keyword>
<dbReference type="GO" id="GO:0010008">
    <property type="term" value="C:endosome membrane"/>
    <property type="evidence" value="ECO:0007669"/>
    <property type="project" value="TreeGrafter"/>
</dbReference>
<evidence type="ECO:0000259" key="13">
    <source>
        <dbReference type="PROSITE" id="PS51455"/>
    </source>
</evidence>
<dbReference type="FunFam" id="3.30.810.10:FF:000001">
    <property type="entry name" value="1-phosphatidylinositol 3-phosphate 5-kinase FAB1"/>
    <property type="match status" value="1"/>
</dbReference>
<proteinExistence type="predicted"/>
<protein>
    <recommendedName>
        <fullName evidence="1">1-phosphatidylinositol-3-phosphate 5-kinase</fullName>
        <ecNumber evidence="1">2.7.1.150</ecNumber>
    </recommendedName>
</protein>
<dbReference type="InterPro" id="IPR000306">
    <property type="entry name" value="Znf_FYVE"/>
</dbReference>
<feature type="region of interest" description="Disordered" evidence="11">
    <location>
        <begin position="338"/>
        <end position="368"/>
    </location>
</feature>
<dbReference type="CDD" id="cd17300">
    <property type="entry name" value="PIPKc_PIKfyve"/>
    <property type="match status" value="1"/>
</dbReference>
<dbReference type="FunFam" id="3.50.7.10:FF:000007">
    <property type="entry name" value="1-phosphatidylinositol 3-phosphate 5-kinase isoform X1"/>
    <property type="match status" value="1"/>
</dbReference>
<evidence type="ECO:0000256" key="6">
    <source>
        <dbReference type="ARBA" id="ARBA00022777"/>
    </source>
</evidence>
<dbReference type="FunFam" id="3.30.40.10:FF:000283">
    <property type="entry name" value="1-phosphatidylinositol-3-phosphate 5-kinase (Fab1)"/>
    <property type="match status" value="1"/>
</dbReference>
<keyword evidence="5 9" id="KW-0863">Zinc-finger</keyword>
<evidence type="ECO:0000256" key="7">
    <source>
        <dbReference type="ARBA" id="ARBA00022833"/>
    </source>
</evidence>
<dbReference type="OrthoDB" id="158357at2759"/>
<dbReference type="Gene3D" id="3.30.800.10">
    <property type="entry name" value="Phosphatidylinositol Phosphate Kinase II Beta"/>
    <property type="match status" value="1"/>
</dbReference>
<feature type="compositionally biased region" description="Low complexity" evidence="11">
    <location>
        <begin position="340"/>
        <end position="353"/>
    </location>
</feature>
<feature type="region of interest" description="Disordered" evidence="11">
    <location>
        <begin position="1284"/>
        <end position="1349"/>
    </location>
</feature>
<keyword evidence="8 10" id="KW-0067">ATP-binding</keyword>
<accession>A0A6A7C762</accession>
<dbReference type="SUPFAM" id="SSF56104">
    <property type="entry name" value="SAICAR synthase-like"/>
    <property type="match status" value="1"/>
</dbReference>
<dbReference type="InterPro" id="IPR017455">
    <property type="entry name" value="Znf_FYVE-rel"/>
</dbReference>
<feature type="compositionally biased region" description="Low complexity" evidence="11">
    <location>
        <begin position="10"/>
        <end position="23"/>
    </location>
</feature>
<dbReference type="Gene3D" id="3.50.7.10">
    <property type="entry name" value="GroEL"/>
    <property type="match status" value="1"/>
</dbReference>
<keyword evidence="6 10" id="KW-0418">Kinase</keyword>
<evidence type="ECO:0000256" key="4">
    <source>
        <dbReference type="ARBA" id="ARBA00022741"/>
    </source>
</evidence>
<dbReference type="InterPro" id="IPR044769">
    <property type="entry name" value="PIKfyve_PIPKc"/>
</dbReference>
<feature type="compositionally biased region" description="Basic and acidic residues" evidence="11">
    <location>
        <begin position="1620"/>
        <end position="1639"/>
    </location>
</feature>
<dbReference type="Pfam" id="PF01363">
    <property type="entry name" value="FYVE"/>
    <property type="match status" value="1"/>
</dbReference>
<feature type="region of interest" description="Disordered" evidence="11">
    <location>
        <begin position="1"/>
        <end position="72"/>
    </location>
</feature>
<feature type="compositionally biased region" description="Polar residues" evidence="11">
    <location>
        <begin position="144"/>
        <end position="160"/>
    </location>
</feature>
<evidence type="ECO:0000259" key="12">
    <source>
        <dbReference type="PROSITE" id="PS50178"/>
    </source>
</evidence>
<dbReference type="GO" id="GO:0000329">
    <property type="term" value="C:fungal-type vacuole membrane"/>
    <property type="evidence" value="ECO:0007669"/>
    <property type="project" value="TreeGrafter"/>
</dbReference>
<evidence type="ECO:0000256" key="2">
    <source>
        <dbReference type="ARBA" id="ARBA00022679"/>
    </source>
</evidence>
<dbReference type="InterPro" id="IPR027483">
    <property type="entry name" value="PInositol-4-P-4/5-kinase_C_sf"/>
</dbReference>
<dbReference type="SUPFAM" id="SSF54849">
    <property type="entry name" value="GroEL-intermediate domain like"/>
    <property type="match status" value="1"/>
</dbReference>
<feature type="region of interest" description="Disordered" evidence="11">
    <location>
        <begin position="1382"/>
        <end position="1491"/>
    </location>
</feature>
<dbReference type="PANTHER" id="PTHR45748">
    <property type="entry name" value="1-PHOSPHATIDYLINOSITOL 3-PHOSPHATE 5-KINASE-RELATED"/>
    <property type="match status" value="1"/>
</dbReference>
<keyword evidence="4 10" id="KW-0547">Nucleotide-binding</keyword>
<feature type="region of interest" description="Disordered" evidence="11">
    <location>
        <begin position="142"/>
        <end position="183"/>
    </location>
</feature>
<dbReference type="EMBL" id="MU005961">
    <property type="protein sequence ID" value="KAF2863406.1"/>
    <property type="molecule type" value="Genomic_DNA"/>
</dbReference>